<keyword evidence="2" id="KW-1185">Reference proteome</keyword>
<proteinExistence type="predicted"/>
<gene>
    <name evidence="1" type="ORF">EDB81DRAFT_943636</name>
</gene>
<reference evidence="1" key="1">
    <citation type="journal article" date="2021" name="Nat. Commun.">
        <title>Genetic determinants of endophytism in the Arabidopsis root mycobiome.</title>
        <authorList>
            <person name="Mesny F."/>
            <person name="Miyauchi S."/>
            <person name="Thiergart T."/>
            <person name="Pickel B."/>
            <person name="Atanasova L."/>
            <person name="Karlsson M."/>
            <person name="Huettel B."/>
            <person name="Barry K.W."/>
            <person name="Haridas S."/>
            <person name="Chen C."/>
            <person name="Bauer D."/>
            <person name="Andreopoulos W."/>
            <person name="Pangilinan J."/>
            <person name="LaButti K."/>
            <person name="Riley R."/>
            <person name="Lipzen A."/>
            <person name="Clum A."/>
            <person name="Drula E."/>
            <person name="Henrissat B."/>
            <person name="Kohler A."/>
            <person name="Grigoriev I.V."/>
            <person name="Martin F.M."/>
            <person name="Hacquard S."/>
        </authorList>
    </citation>
    <scope>NUCLEOTIDE SEQUENCE</scope>
    <source>
        <strain evidence="1">MPI-CAGE-AT-0147</strain>
    </source>
</reference>
<dbReference type="Proteomes" id="UP000738349">
    <property type="component" value="Unassembled WGS sequence"/>
</dbReference>
<evidence type="ECO:0000313" key="2">
    <source>
        <dbReference type="Proteomes" id="UP000738349"/>
    </source>
</evidence>
<dbReference type="SUPFAM" id="SSF52047">
    <property type="entry name" value="RNI-like"/>
    <property type="match status" value="1"/>
</dbReference>
<dbReference type="OrthoDB" id="5224238at2759"/>
<dbReference type="EMBL" id="JAGMUV010000004">
    <property type="protein sequence ID" value="KAH7160829.1"/>
    <property type="molecule type" value="Genomic_DNA"/>
</dbReference>
<evidence type="ECO:0000313" key="1">
    <source>
        <dbReference type="EMBL" id="KAH7160829.1"/>
    </source>
</evidence>
<evidence type="ECO:0008006" key="3">
    <source>
        <dbReference type="Google" id="ProtNLM"/>
    </source>
</evidence>
<name>A0A9P9FG32_9HYPO</name>
<accession>A0A9P9FG32</accession>
<dbReference type="AlphaFoldDB" id="A0A9P9FG32"/>
<organism evidence="1 2">
    <name type="scientific">Dactylonectria macrodidyma</name>
    <dbReference type="NCBI Taxonomy" id="307937"/>
    <lineage>
        <taxon>Eukaryota</taxon>
        <taxon>Fungi</taxon>
        <taxon>Dikarya</taxon>
        <taxon>Ascomycota</taxon>
        <taxon>Pezizomycotina</taxon>
        <taxon>Sordariomycetes</taxon>
        <taxon>Hypocreomycetidae</taxon>
        <taxon>Hypocreales</taxon>
        <taxon>Nectriaceae</taxon>
        <taxon>Dactylonectria</taxon>
    </lineage>
</organism>
<sequence length="408" mass="47157">METLGLPGLNVVRRSALELLPVELIVIIAMMLDLVDFQNLRLSSKSIAQTVRRLLALEEFVGLPFRPDAQRLADLSREPLLASRIRSVNFSFARMNHDSVKTRKIYQWGPDDARTRRLSRLWKYYLATQVSSADNPHVDIGILSTAFRRLVNLDTICLSWSQCPWKDEEIRKWFDDEASVMVARDEPLNVQSAILGLLTKHKMPLKSLTIDPLKYQGQLLPSIHDPQCHISFGSITQLRLGLVVEGRDQKKLEEFIMLMPLLRELRLHSFLGRWIPPDHRLLPNAPLKFLEHIDLAHISLDLDDLDSFLESRSTLKHVSLKSMQGEGFSKLSWEQFFKSMSQRRSLDRVNICGNFFKLDEQQQAKFTTISDRLNPRRDLSFRVNGAKLEKYILEGGECPPITWAQYRR</sequence>
<protein>
    <recommendedName>
        <fullName evidence="3">F-box domain-containing protein</fullName>
    </recommendedName>
</protein>
<comment type="caution">
    <text evidence="1">The sequence shown here is derived from an EMBL/GenBank/DDBJ whole genome shotgun (WGS) entry which is preliminary data.</text>
</comment>